<feature type="region of interest" description="Disordered" evidence="1">
    <location>
        <begin position="1"/>
        <end position="26"/>
    </location>
</feature>
<dbReference type="EMBL" id="BPRA01000001">
    <property type="protein sequence ID" value="GJE53717.1"/>
    <property type="molecule type" value="Genomic_DNA"/>
</dbReference>
<proteinExistence type="predicted"/>
<evidence type="ECO:0000313" key="2">
    <source>
        <dbReference type="EMBL" id="GJE53717.1"/>
    </source>
</evidence>
<name>A0ABQ4TGV5_9HYPH</name>
<evidence type="ECO:0000313" key="3">
    <source>
        <dbReference type="Proteomes" id="UP001055101"/>
    </source>
</evidence>
<accession>A0ABQ4TGV5</accession>
<organism evidence="2 3">
    <name type="scientific">Methylobacterium thuringiense</name>
    <dbReference type="NCBI Taxonomy" id="1003091"/>
    <lineage>
        <taxon>Bacteria</taxon>
        <taxon>Pseudomonadati</taxon>
        <taxon>Pseudomonadota</taxon>
        <taxon>Alphaproteobacteria</taxon>
        <taxon>Hyphomicrobiales</taxon>
        <taxon>Methylobacteriaceae</taxon>
        <taxon>Methylobacterium</taxon>
    </lineage>
</organism>
<evidence type="ECO:0000256" key="1">
    <source>
        <dbReference type="SAM" id="MobiDB-lite"/>
    </source>
</evidence>
<keyword evidence="3" id="KW-1185">Reference proteome</keyword>
<sequence length="68" mass="7670">MAQFARQTDATGSERRHPALSGETRERLGTALRAVYEGAVETQPIPDAQIDLLLRLRHKERDQRRSAA</sequence>
<reference evidence="2" key="2">
    <citation type="submission" date="2021-08" db="EMBL/GenBank/DDBJ databases">
        <authorList>
            <person name="Tani A."/>
            <person name="Ola A."/>
            <person name="Ogura Y."/>
            <person name="Katsura K."/>
            <person name="Hayashi T."/>
        </authorList>
    </citation>
    <scope>NUCLEOTIDE SEQUENCE</scope>
    <source>
        <strain evidence="2">DSM 23674</strain>
    </source>
</reference>
<feature type="compositionally biased region" description="Basic and acidic residues" evidence="1">
    <location>
        <begin position="12"/>
        <end position="26"/>
    </location>
</feature>
<reference evidence="2" key="1">
    <citation type="journal article" date="2021" name="Front. Microbiol.">
        <title>Comprehensive Comparative Genomics and Phenotyping of Methylobacterium Species.</title>
        <authorList>
            <person name="Alessa O."/>
            <person name="Ogura Y."/>
            <person name="Fujitani Y."/>
            <person name="Takami H."/>
            <person name="Hayashi T."/>
            <person name="Sahin N."/>
            <person name="Tani A."/>
        </authorList>
    </citation>
    <scope>NUCLEOTIDE SEQUENCE</scope>
    <source>
        <strain evidence="2">DSM 23674</strain>
    </source>
</reference>
<gene>
    <name evidence="2" type="ORF">EKPJFOCH_0183</name>
</gene>
<evidence type="ECO:0008006" key="4">
    <source>
        <dbReference type="Google" id="ProtNLM"/>
    </source>
</evidence>
<dbReference type="Proteomes" id="UP001055101">
    <property type="component" value="Unassembled WGS sequence"/>
</dbReference>
<comment type="caution">
    <text evidence="2">The sequence shown here is derived from an EMBL/GenBank/DDBJ whole genome shotgun (WGS) entry which is preliminary data.</text>
</comment>
<protein>
    <recommendedName>
        <fullName evidence="4">Anti-sigma factor NepR domain-containing protein</fullName>
    </recommendedName>
</protein>
<dbReference type="RefSeq" id="WP_147816113.1">
    <property type="nucleotide sequence ID" value="NZ_BPRA01000001.1"/>
</dbReference>
<feature type="compositionally biased region" description="Polar residues" evidence="1">
    <location>
        <begin position="1"/>
        <end position="11"/>
    </location>
</feature>